<evidence type="ECO:0000313" key="1">
    <source>
        <dbReference type="EMBL" id="KAF5754928.1"/>
    </source>
</evidence>
<accession>A0A9K3DIM8</accession>
<gene>
    <name evidence="1" type="ORF">HanXRQr2_Chr17g0796841</name>
</gene>
<sequence length="68" mass="7323">MSLAVIALTTQVSTSSASICNVSLIEEYGIRPDSLEARSTIDINLIFAMHSSCTRPTPHWKATSTLKG</sequence>
<dbReference type="Proteomes" id="UP000215914">
    <property type="component" value="Unassembled WGS sequence"/>
</dbReference>
<reference evidence="1" key="2">
    <citation type="submission" date="2020-06" db="EMBL/GenBank/DDBJ databases">
        <title>Helianthus annuus Genome sequencing and assembly Release 2.</title>
        <authorList>
            <person name="Gouzy J."/>
            <person name="Langlade N."/>
            <person name="Munos S."/>
        </authorList>
    </citation>
    <scope>NUCLEOTIDE SEQUENCE</scope>
    <source>
        <tissue evidence="1">Leaves</tissue>
    </source>
</reference>
<name>A0A9K3DIM8_HELAN</name>
<dbReference type="EMBL" id="MNCJ02000332">
    <property type="protein sequence ID" value="KAF5754928.1"/>
    <property type="molecule type" value="Genomic_DNA"/>
</dbReference>
<keyword evidence="2" id="KW-1185">Reference proteome</keyword>
<dbReference type="Gramene" id="mRNA:HanXRQr2_Chr17g0796841">
    <property type="protein sequence ID" value="mRNA:HanXRQr2_Chr17g0796841"/>
    <property type="gene ID" value="HanXRQr2_Chr17g0796841"/>
</dbReference>
<proteinExistence type="predicted"/>
<reference evidence="1" key="1">
    <citation type="journal article" date="2017" name="Nature">
        <title>The sunflower genome provides insights into oil metabolism, flowering and Asterid evolution.</title>
        <authorList>
            <person name="Badouin H."/>
            <person name="Gouzy J."/>
            <person name="Grassa C.J."/>
            <person name="Murat F."/>
            <person name="Staton S.E."/>
            <person name="Cottret L."/>
            <person name="Lelandais-Briere C."/>
            <person name="Owens G.L."/>
            <person name="Carrere S."/>
            <person name="Mayjonade B."/>
            <person name="Legrand L."/>
            <person name="Gill N."/>
            <person name="Kane N.C."/>
            <person name="Bowers J.E."/>
            <person name="Hubner S."/>
            <person name="Bellec A."/>
            <person name="Berard A."/>
            <person name="Berges H."/>
            <person name="Blanchet N."/>
            <person name="Boniface M.C."/>
            <person name="Brunel D."/>
            <person name="Catrice O."/>
            <person name="Chaidir N."/>
            <person name="Claudel C."/>
            <person name="Donnadieu C."/>
            <person name="Faraut T."/>
            <person name="Fievet G."/>
            <person name="Helmstetter N."/>
            <person name="King M."/>
            <person name="Knapp S.J."/>
            <person name="Lai Z."/>
            <person name="Le Paslier M.C."/>
            <person name="Lippi Y."/>
            <person name="Lorenzon L."/>
            <person name="Mandel J.R."/>
            <person name="Marage G."/>
            <person name="Marchand G."/>
            <person name="Marquand E."/>
            <person name="Bret-Mestries E."/>
            <person name="Morien E."/>
            <person name="Nambeesan S."/>
            <person name="Nguyen T."/>
            <person name="Pegot-Espagnet P."/>
            <person name="Pouilly N."/>
            <person name="Raftis F."/>
            <person name="Sallet E."/>
            <person name="Schiex T."/>
            <person name="Thomas J."/>
            <person name="Vandecasteele C."/>
            <person name="Vares D."/>
            <person name="Vear F."/>
            <person name="Vautrin S."/>
            <person name="Crespi M."/>
            <person name="Mangin B."/>
            <person name="Burke J.M."/>
            <person name="Salse J."/>
            <person name="Munos S."/>
            <person name="Vincourt P."/>
            <person name="Rieseberg L.H."/>
            <person name="Langlade N.B."/>
        </authorList>
    </citation>
    <scope>NUCLEOTIDE SEQUENCE</scope>
    <source>
        <tissue evidence="1">Leaves</tissue>
    </source>
</reference>
<comment type="caution">
    <text evidence="1">The sequence shown here is derived from an EMBL/GenBank/DDBJ whole genome shotgun (WGS) entry which is preliminary data.</text>
</comment>
<protein>
    <submittedName>
        <fullName evidence="1">Uncharacterized protein</fullName>
    </submittedName>
</protein>
<dbReference type="AlphaFoldDB" id="A0A9K3DIM8"/>
<evidence type="ECO:0000313" key="2">
    <source>
        <dbReference type="Proteomes" id="UP000215914"/>
    </source>
</evidence>
<organism evidence="1 2">
    <name type="scientific">Helianthus annuus</name>
    <name type="common">Common sunflower</name>
    <dbReference type="NCBI Taxonomy" id="4232"/>
    <lineage>
        <taxon>Eukaryota</taxon>
        <taxon>Viridiplantae</taxon>
        <taxon>Streptophyta</taxon>
        <taxon>Embryophyta</taxon>
        <taxon>Tracheophyta</taxon>
        <taxon>Spermatophyta</taxon>
        <taxon>Magnoliopsida</taxon>
        <taxon>eudicotyledons</taxon>
        <taxon>Gunneridae</taxon>
        <taxon>Pentapetalae</taxon>
        <taxon>asterids</taxon>
        <taxon>campanulids</taxon>
        <taxon>Asterales</taxon>
        <taxon>Asteraceae</taxon>
        <taxon>Asteroideae</taxon>
        <taxon>Heliantheae alliance</taxon>
        <taxon>Heliantheae</taxon>
        <taxon>Helianthus</taxon>
    </lineage>
</organism>